<dbReference type="Proteomes" id="UP000614460">
    <property type="component" value="Unassembled WGS sequence"/>
</dbReference>
<evidence type="ECO:0000313" key="2">
    <source>
        <dbReference type="Proteomes" id="UP000614460"/>
    </source>
</evidence>
<protein>
    <recommendedName>
        <fullName evidence="3">SRPBCC domain-containing protein</fullName>
    </recommendedName>
</protein>
<sequence length="150" mass="17342">MKTVYFSQQINADPQKIHSIMLDEATYREWTKPFSPTSNVKGNWTENSIIKFTSLDQNGDEAGMISRVEKNIPGELVIIRHLGMFDKNGEYYEGEMIDNWKNALEIYRFNKTDAGTNVLCSVEISDEDDLHMFDQTWPEALNIVKQLSEK</sequence>
<dbReference type="InterPro" id="IPR023393">
    <property type="entry name" value="START-like_dom_sf"/>
</dbReference>
<gene>
    <name evidence="1" type="ORF">GCM10011516_26500</name>
</gene>
<comment type="caution">
    <text evidence="1">The sequence shown here is derived from an EMBL/GenBank/DDBJ whole genome shotgun (WGS) entry which is preliminary data.</text>
</comment>
<name>A0A8H9G2J7_9SPHI</name>
<evidence type="ECO:0008006" key="3">
    <source>
        <dbReference type="Google" id="ProtNLM"/>
    </source>
</evidence>
<dbReference type="EMBL" id="BMKM01000007">
    <property type="protein sequence ID" value="GGE27582.1"/>
    <property type="molecule type" value="Genomic_DNA"/>
</dbReference>
<dbReference type="RefSeq" id="WP_182498667.1">
    <property type="nucleotide sequence ID" value="NZ_BMKM01000007.1"/>
</dbReference>
<dbReference type="Gene3D" id="3.30.530.20">
    <property type="match status" value="1"/>
</dbReference>
<organism evidence="1 2">
    <name type="scientific">Sphingobacterium cellulitidis</name>
    <dbReference type="NCBI Taxonomy" id="1768011"/>
    <lineage>
        <taxon>Bacteria</taxon>
        <taxon>Pseudomonadati</taxon>
        <taxon>Bacteroidota</taxon>
        <taxon>Sphingobacteriia</taxon>
        <taxon>Sphingobacteriales</taxon>
        <taxon>Sphingobacteriaceae</taxon>
        <taxon>Sphingobacterium</taxon>
    </lineage>
</organism>
<reference evidence="1" key="1">
    <citation type="journal article" date="2014" name="Int. J. Syst. Evol. Microbiol.">
        <title>Complete genome sequence of Corynebacterium casei LMG S-19264T (=DSM 44701T), isolated from a smear-ripened cheese.</title>
        <authorList>
            <consortium name="US DOE Joint Genome Institute (JGI-PGF)"/>
            <person name="Walter F."/>
            <person name="Albersmeier A."/>
            <person name="Kalinowski J."/>
            <person name="Ruckert C."/>
        </authorList>
    </citation>
    <scope>NUCLEOTIDE SEQUENCE</scope>
    <source>
        <strain evidence="1">CGMCC 1.15966</strain>
    </source>
</reference>
<proteinExistence type="predicted"/>
<evidence type="ECO:0000313" key="1">
    <source>
        <dbReference type="EMBL" id="GGE27582.1"/>
    </source>
</evidence>
<dbReference type="SUPFAM" id="SSF55961">
    <property type="entry name" value="Bet v1-like"/>
    <property type="match status" value="1"/>
</dbReference>
<reference evidence="1" key="2">
    <citation type="submission" date="2020-09" db="EMBL/GenBank/DDBJ databases">
        <authorList>
            <person name="Sun Q."/>
            <person name="Zhou Y."/>
        </authorList>
    </citation>
    <scope>NUCLEOTIDE SEQUENCE</scope>
    <source>
        <strain evidence="1">CGMCC 1.15966</strain>
    </source>
</reference>
<keyword evidence="2" id="KW-1185">Reference proteome</keyword>
<dbReference type="AlphaFoldDB" id="A0A8H9G2J7"/>
<accession>A0A8H9G2J7</accession>